<gene>
    <name evidence="9" type="ORF">GCM10022394_32760</name>
</gene>
<feature type="transmembrane region" description="Helical" evidence="7">
    <location>
        <begin position="203"/>
        <end position="222"/>
    </location>
</feature>
<dbReference type="SUPFAM" id="SSF103190">
    <property type="entry name" value="Sensory domain-like"/>
    <property type="match status" value="1"/>
</dbReference>
<evidence type="ECO:0000313" key="10">
    <source>
        <dbReference type="Proteomes" id="UP001500795"/>
    </source>
</evidence>
<dbReference type="Proteomes" id="UP001500795">
    <property type="component" value="Unassembled WGS sequence"/>
</dbReference>
<name>A0ABP6WI05_9GAMM</name>
<reference evidence="10" key="1">
    <citation type="journal article" date="2019" name="Int. J. Syst. Evol. Microbiol.">
        <title>The Global Catalogue of Microorganisms (GCM) 10K type strain sequencing project: providing services to taxonomists for standard genome sequencing and annotation.</title>
        <authorList>
            <consortium name="The Broad Institute Genomics Platform"/>
            <consortium name="The Broad Institute Genome Sequencing Center for Infectious Disease"/>
            <person name="Wu L."/>
            <person name="Ma J."/>
        </authorList>
    </citation>
    <scope>NUCLEOTIDE SEQUENCE [LARGE SCALE GENOMIC DNA]</scope>
    <source>
        <strain evidence="10">JCM 17110</strain>
    </source>
</reference>
<feature type="transmembrane region" description="Helical" evidence="7">
    <location>
        <begin position="252"/>
        <end position="269"/>
    </location>
</feature>
<dbReference type="EMBL" id="BAABCX010000007">
    <property type="protein sequence ID" value="GAA3550073.1"/>
    <property type="molecule type" value="Genomic_DNA"/>
</dbReference>
<evidence type="ECO:0000256" key="1">
    <source>
        <dbReference type="ARBA" id="ARBA00004651"/>
    </source>
</evidence>
<evidence type="ECO:0000256" key="4">
    <source>
        <dbReference type="ARBA" id="ARBA00022989"/>
    </source>
</evidence>
<dbReference type="Gene3D" id="3.30.450.20">
    <property type="entry name" value="PAS domain"/>
    <property type="match status" value="1"/>
</dbReference>
<feature type="transmembrane region" description="Helical" evidence="7">
    <location>
        <begin position="281"/>
        <end position="302"/>
    </location>
</feature>
<evidence type="ECO:0000256" key="6">
    <source>
        <dbReference type="SAM" id="MobiDB-lite"/>
    </source>
</evidence>
<feature type="domain" description="Cache" evidence="8">
    <location>
        <begin position="24"/>
        <end position="155"/>
    </location>
</feature>
<keyword evidence="2" id="KW-1003">Cell membrane</keyword>
<dbReference type="RefSeq" id="WP_344959911.1">
    <property type="nucleotide sequence ID" value="NZ_BAABCX010000007.1"/>
</dbReference>
<evidence type="ECO:0000259" key="8">
    <source>
        <dbReference type="Pfam" id="PF02743"/>
    </source>
</evidence>
<sequence>MSTHNHFRLLEQYQQYQSVIHSLMESIMTSLNGPELLQDSQAQQRSIDYLSQAYPFVELLYGLDGDGIQLMDSAYSPTMSERQRRSPGKGSDRSQRPYMLAAKQSANAVVVTNPYLSNATHQLAISVVRHLVDEQGRDLGYLVINFNLRRLISYLNGDEMRFRCHHYFQWIYGLIGGLLILVAALLLYSAFESLLSVFDVDSNVATGAFGTVILITLGMSIFDLGKTILEEEVLVNKDIHHHDSTRRTISRFMAAIIIAVSIEALLLMFKSLLDGDGGDQLINAVWMLMAAVAMLGGLGVYLKLSRDSQTAAD</sequence>
<dbReference type="InterPro" id="IPR029151">
    <property type="entry name" value="Sensor-like_sf"/>
</dbReference>
<protein>
    <recommendedName>
        <fullName evidence="8">Cache domain-containing protein</fullName>
    </recommendedName>
</protein>
<keyword evidence="4 7" id="KW-1133">Transmembrane helix</keyword>
<dbReference type="CDD" id="cd12914">
    <property type="entry name" value="PDC1_DGC_like"/>
    <property type="match status" value="1"/>
</dbReference>
<evidence type="ECO:0000256" key="3">
    <source>
        <dbReference type="ARBA" id="ARBA00022692"/>
    </source>
</evidence>
<comment type="subcellular location">
    <subcellularLocation>
        <location evidence="1">Cell membrane</location>
        <topology evidence="1">Multi-pass membrane protein</topology>
    </subcellularLocation>
</comment>
<keyword evidence="10" id="KW-1185">Reference proteome</keyword>
<organism evidence="9 10">
    <name type="scientific">Zobellella aerophila</name>
    <dbReference type="NCBI Taxonomy" id="870480"/>
    <lineage>
        <taxon>Bacteria</taxon>
        <taxon>Pseudomonadati</taxon>
        <taxon>Pseudomonadota</taxon>
        <taxon>Gammaproteobacteria</taxon>
        <taxon>Aeromonadales</taxon>
        <taxon>Aeromonadaceae</taxon>
        <taxon>Zobellella</taxon>
    </lineage>
</organism>
<evidence type="ECO:0000313" key="9">
    <source>
        <dbReference type="EMBL" id="GAA3550073.1"/>
    </source>
</evidence>
<keyword evidence="3 7" id="KW-0812">Transmembrane</keyword>
<dbReference type="Pfam" id="PF02743">
    <property type="entry name" value="dCache_1"/>
    <property type="match status" value="1"/>
</dbReference>
<feature type="region of interest" description="Disordered" evidence="6">
    <location>
        <begin position="75"/>
        <end position="95"/>
    </location>
</feature>
<comment type="caution">
    <text evidence="9">The sequence shown here is derived from an EMBL/GenBank/DDBJ whole genome shotgun (WGS) entry which is preliminary data.</text>
</comment>
<accession>A0ABP6WI05</accession>
<dbReference type="InterPro" id="IPR033479">
    <property type="entry name" value="dCache_1"/>
</dbReference>
<evidence type="ECO:0000256" key="2">
    <source>
        <dbReference type="ARBA" id="ARBA00022475"/>
    </source>
</evidence>
<feature type="transmembrane region" description="Helical" evidence="7">
    <location>
        <begin position="170"/>
        <end position="191"/>
    </location>
</feature>
<proteinExistence type="predicted"/>
<keyword evidence="5 7" id="KW-0472">Membrane</keyword>
<evidence type="ECO:0000256" key="5">
    <source>
        <dbReference type="ARBA" id="ARBA00023136"/>
    </source>
</evidence>
<evidence type="ECO:0000256" key="7">
    <source>
        <dbReference type="SAM" id="Phobius"/>
    </source>
</evidence>